<evidence type="ECO:0008006" key="3">
    <source>
        <dbReference type="Google" id="ProtNLM"/>
    </source>
</evidence>
<gene>
    <name evidence="1" type="ORF">GWK10_13190</name>
</gene>
<comment type="caution">
    <text evidence="1">The sequence shown here is derived from an EMBL/GenBank/DDBJ whole genome shotgun (WGS) entry which is preliminary data.</text>
</comment>
<name>A0A6M0CQ73_9FLAO</name>
<dbReference type="Proteomes" id="UP000474296">
    <property type="component" value="Unassembled WGS sequence"/>
</dbReference>
<dbReference type="Gene3D" id="3.90.930.1">
    <property type="match status" value="1"/>
</dbReference>
<dbReference type="SUPFAM" id="SSF82185">
    <property type="entry name" value="Histone H3 K4-specific methyltransferase SET7/9 N-terminal domain"/>
    <property type="match status" value="1"/>
</dbReference>
<protein>
    <recommendedName>
        <fullName evidence="3">Toxin-antitoxin system YwqK family antitoxin</fullName>
    </recommendedName>
</protein>
<dbReference type="InterPro" id="IPR011652">
    <property type="entry name" value="MORN_2"/>
</dbReference>
<evidence type="ECO:0000313" key="2">
    <source>
        <dbReference type="Proteomes" id="UP000474296"/>
    </source>
</evidence>
<evidence type="ECO:0000313" key="1">
    <source>
        <dbReference type="EMBL" id="NER18174.1"/>
    </source>
</evidence>
<accession>A0A6M0CQ73</accession>
<keyword evidence="2" id="KW-1185">Reference proteome</keyword>
<dbReference type="RefSeq" id="WP_164032852.1">
    <property type="nucleotide sequence ID" value="NZ_JAABOQ010000005.1"/>
</dbReference>
<dbReference type="Pfam" id="PF07661">
    <property type="entry name" value="MORN_2"/>
    <property type="match status" value="2"/>
</dbReference>
<dbReference type="EMBL" id="JAABOQ010000005">
    <property type="protein sequence ID" value="NER18174.1"/>
    <property type="molecule type" value="Genomic_DNA"/>
</dbReference>
<sequence>MFQKIALLILFVSSLGSTTNYEKVYFENGNIKEEGWKMGDSKIRYWKYYHPNGQIASEGHYKNNKKQNYWYFYQPEGTKEKEGHFVNDQATNWWSFYDASGILIHKCQLKNGIKNGYCLMYKKKKIVSARKYKQGKKINEWYDFKSFKRDNNLSDLK</sequence>
<organism evidence="1 2">
    <name type="scientific">Spongiivirga citrea</name>
    <dbReference type="NCBI Taxonomy" id="1481457"/>
    <lineage>
        <taxon>Bacteria</taxon>
        <taxon>Pseudomonadati</taxon>
        <taxon>Bacteroidota</taxon>
        <taxon>Flavobacteriia</taxon>
        <taxon>Flavobacteriales</taxon>
        <taxon>Flavobacteriaceae</taxon>
        <taxon>Spongiivirga</taxon>
    </lineage>
</organism>
<proteinExistence type="predicted"/>
<reference evidence="1 2" key="1">
    <citation type="submission" date="2020-01" db="EMBL/GenBank/DDBJ databases">
        <title>Spongiivirga citrea KCTC 32990T.</title>
        <authorList>
            <person name="Wang G."/>
        </authorList>
    </citation>
    <scope>NUCLEOTIDE SEQUENCE [LARGE SCALE GENOMIC DNA]</scope>
    <source>
        <strain evidence="1 2">KCTC 32990</strain>
    </source>
</reference>
<dbReference type="AlphaFoldDB" id="A0A6M0CQ73"/>